<sequence length="257" mass="29010">MSDIVSYDTLKDSQRPEAHKKPIPTRWQPPSSLFPRLIFHTMCFCLTFHSNLDFMWEIFREPNGWENFHTQYLTQINQLSTVQGLVLTTVAVFISTPPPLQQIDYAADGPYTLLSESLVFSLFGLLLQLFTSVVGQSYQKQKTFKALKRNRWRFLCHIIVLSIPVYIFGISLLLLIFAISVTGFLSSSTSARIFTGATFAVLFTCLFVSILPSPFFSGPRDMLPKMLRSTTDSVDDDDDDDDGLDKERSEKGAGGPV</sequence>
<feature type="compositionally biased region" description="Basic and acidic residues" evidence="1">
    <location>
        <begin position="9"/>
        <end position="20"/>
    </location>
</feature>
<dbReference type="RefSeq" id="XP_041186680.1">
    <property type="nucleotide sequence ID" value="XM_041333622.1"/>
</dbReference>
<evidence type="ECO:0000256" key="1">
    <source>
        <dbReference type="SAM" id="MobiDB-lite"/>
    </source>
</evidence>
<feature type="transmembrane region" description="Helical" evidence="2">
    <location>
        <begin position="76"/>
        <end position="94"/>
    </location>
</feature>
<organism evidence="3 4">
    <name type="scientific">Suillus subaureus</name>
    <dbReference type="NCBI Taxonomy" id="48587"/>
    <lineage>
        <taxon>Eukaryota</taxon>
        <taxon>Fungi</taxon>
        <taxon>Dikarya</taxon>
        <taxon>Basidiomycota</taxon>
        <taxon>Agaricomycotina</taxon>
        <taxon>Agaricomycetes</taxon>
        <taxon>Agaricomycetidae</taxon>
        <taxon>Boletales</taxon>
        <taxon>Suillineae</taxon>
        <taxon>Suillaceae</taxon>
        <taxon>Suillus</taxon>
    </lineage>
</organism>
<keyword evidence="2" id="KW-0472">Membrane</keyword>
<keyword evidence="2" id="KW-1133">Transmembrane helix</keyword>
<evidence type="ECO:0000313" key="4">
    <source>
        <dbReference type="Proteomes" id="UP000807769"/>
    </source>
</evidence>
<proteinExistence type="predicted"/>
<dbReference type="EMBL" id="JABBWG010000064">
    <property type="protein sequence ID" value="KAG1803982.1"/>
    <property type="molecule type" value="Genomic_DNA"/>
</dbReference>
<dbReference type="AlphaFoldDB" id="A0A9P7DV78"/>
<reference evidence="3" key="1">
    <citation type="journal article" date="2020" name="New Phytol.">
        <title>Comparative genomics reveals dynamic genome evolution in host specialist ectomycorrhizal fungi.</title>
        <authorList>
            <person name="Lofgren L.A."/>
            <person name="Nguyen N.H."/>
            <person name="Vilgalys R."/>
            <person name="Ruytinx J."/>
            <person name="Liao H.L."/>
            <person name="Branco S."/>
            <person name="Kuo A."/>
            <person name="LaButti K."/>
            <person name="Lipzen A."/>
            <person name="Andreopoulos W."/>
            <person name="Pangilinan J."/>
            <person name="Riley R."/>
            <person name="Hundley H."/>
            <person name="Na H."/>
            <person name="Barry K."/>
            <person name="Grigoriev I.V."/>
            <person name="Stajich J.E."/>
            <person name="Kennedy P.G."/>
        </authorList>
    </citation>
    <scope>NUCLEOTIDE SEQUENCE</scope>
    <source>
        <strain evidence="3">MN1</strain>
    </source>
</reference>
<dbReference type="OrthoDB" id="2671633at2759"/>
<dbReference type="GeneID" id="64627639"/>
<feature type="compositionally biased region" description="Acidic residues" evidence="1">
    <location>
        <begin position="233"/>
        <end position="244"/>
    </location>
</feature>
<keyword evidence="2" id="KW-0812">Transmembrane</keyword>
<protein>
    <recommendedName>
        <fullName evidence="5">Transmembrane protein</fullName>
    </recommendedName>
</protein>
<keyword evidence="4" id="KW-1185">Reference proteome</keyword>
<name>A0A9P7DV78_9AGAM</name>
<feature type="transmembrane region" description="Helical" evidence="2">
    <location>
        <begin position="154"/>
        <end position="181"/>
    </location>
</feature>
<evidence type="ECO:0008006" key="5">
    <source>
        <dbReference type="Google" id="ProtNLM"/>
    </source>
</evidence>
<gene>
    <name evidence="3" type="ORF">BJ212DRAFT_1304494</name>
</gene>
<comment type="caution">
    <text evidence="3">The sequence shown here is derived from an EMBL/GenBank/DDBJ whole genome shotgun (WGS) entry which is preliminary data.</text>
</comment>
<feature type="region of interest" description="Disordered" evidence="1">
    <location>
        <begin position="229"/>
        <end position="257"/>
    </location>
</feature>
<evidence type="ECO:0000313" key="3">
    <source>
        <dbReference type="EMBL" id="KAG1803982.1"/>
    </source>
</evidence>
<feature type="transmembrane region" description="Helical" evidence="2">
    <location>
        <begin position="193"/>
        <end position="216"/>
    </location>
</feature>
<accession>A0A9P7DV78</accession>
<feature type="region of interest" description="Disordered" evidence="1">
    <location>
        <begin position="1"/>
        <end position="24"/>
    </location>
</feature>
<dbReference type="Proteomes" id="UP000807769">
    <property type="component" value="Unassembled WGS sequence"/>
</dbReference>
<feature type="transmembrane region" description="Helical" evidence="2">
    <location>
        <begin position="114"/>
        <end position="134"/>
    </location>
</feature>
<evidence type="ECO:0000256" key="2">
    <source>
        <dbReference type="SAM" id="Phobius"/>
    </source>
</evidence>